<dbReference type="Pfam" id="PF01408">
    <property type="entry name" value="GFO_IDH_MocA"/>
    <property type="match status" value="1"/>
</dbReference>
<dbReference type="EMBL" id="FWFV01000001">
    <property type="protein sequence ID" value="SLN12133.1"/>
    <property type="molecule type" value="Genomic_DNA"/>
</dbReference>
<evidence type="ECO:0000313" key="2">
    <source>
        <dbReference type="EMBL" id="SLN12133.1"/>
    </source>
</evidence>
<dbReference type="PANTHER" id="PTHR43818">
    <property type="entry name" value="BCDNA.GH03377"/>
    <property type="match status" value="1"/>
</dbReference>
<reference evidence="2 3" key="1">
    <citation type="submission" date="2017-03" db="EMBL/GenBank/DDBJ databases">
        <authorList>
            <person name="Afonso C.L."/>
            <person name="Miller P.J."/>
            <person name="Scott M.A."/>
            <person name="Spackman E."/>
            <person name="Goraichik I."/>
            <person name="Dimitrov K.M."/>
            <person name="Suarez D.L."/>
            <person name="Swayne D.E."/>
        </authorList>
    </citation>
    <scope>NUCLEOTIDE SEQUENCE [LARGE SCALE GENOMIC DNA]</scope>
    <source>
        <strain evidence="2 3">CECT 7066</strain>
    </source>
</reference>
<dbReference type="GO" id="GO:0000166">
    <property type="term" value="F:nucleotide binding"/>
    <property type="evidence" value="ECO:0007669"/>
    <property type="project" value="InterPro"/>
</dbReference>
<dbReference type="PANTHER" id="PTHR43818:SF7">
    <property type="entry name" value="DEHYDROGENASE"/>
    <property type="match status" value="1"/>
</dbReference>
<dbReference type="AlphaFoldDB" id="A0A1Y5R9D6"/>
<dbReference type="Proteomes" id="UP000193870">
    <property type="component" value="Unassembled WGS sequence"/>
</dbReference>
<dbReference type="SUPFAM" id="SSF51735">
    <property type="entry name" value="NAD(P)-binding Rossmann-fold domains"/>
    <property type="match status" value="1"/>
</dbReference>
<gene>
    <name evidence="2" type="primary">araA</name>
    <name evidence="2" type="ORF">PAM7066_00142</name>
</gene>
<dbReference type="InterPro" id="IPR036291">
    <property type="entry name" value="NAD(P)-bd_dom_sf"/>
</dbReference>
<accession>A0A1Y5R9D6</accession>
<dbReference type="InterPro" id="IPR000683">
    <property type="entry name" value="Gfo/Idh/MocA-like_OxRdtase_N"/>
</dbReference>
<proteinExistence type="predicted"/>
<sequence length="308" mass="33090">MTATKLAIVGVGKIARDQHIPAIAADPAFELAATVSGSGGVEGVENFATVDALLEARPDVTALSLCMPPVPRFAAAFAAIANGRHVMLEKPPGATVAEVLTLDGLARQTGVSLFATWHSRYAAGVEPAREWLADKPIRRVRVDWKEDVRKWHPGQAWIWQPGGLGVFDPGINALSILTEIMPLPLHLSGAELTFPENRETPIAADLTFTGPDGIDATAGFDWRQEGGEIWQIEVETDQGTLRLESGGARLTIDGTDRPLEDDGEYPGLYRRFATLLADGGSDVDLAPLIHVADAFMLGRRVTTDAFHD</sequence>
<dbReference type="GO" id="GO:0050022">
    <property type="term" value="F:L-arabinose 1-dehydrogenase (NAD+) activity"/>
    <property type="evidence" value="ECO:0007669"/>
    <property type="project" value="UniProtKB-EC"/>
</dbReference>
<dbReference type="InterPro" id="IPR050463">
    <property type="entry name" value="Gfo/Idh/MocA_oxidrdct_glycsds"/>
</dbReference>
<name>A0A1Y5R9D6_9RHOB</name>
<dbReference type="Gene3D" id="3.40.50.720">
    <property type="entry name" value="NAD(P)-binding Rossmann-like Domain"/>
    <property type="match status" value="1"/>
</dbReference>
<dbReference type="Gene3D" id="3.30.360.10">
    <property type="entry name" value="Dihydrodipicolinate Reductase, domain 2"/>
    <property type="match status" value="1"/>
</dbReference>
<keyword evidence="2" id="KW-0560">Oxidoreductase</keyword>
<dbReference type="STRING" id="315423.SAMN04488020_101140"/>
<protein>
    <submittedName>
        <fullName evidence="2">L-arabinose 1-dehydrogenase</fullName>
        <ecNumber evidence="2">1.1.1.46</ecNumber>
    </submittedName>
</protein>
<feature type="domain" description="Gfo/Idh/MocA-like oxidoreductase N-terminal" evidence="1">
    <location>
        <begin position="5"/>
        <end position="114"/>
    </location>
</feature>
<keyword evidence="3" id="KW-1185">Reference proteome</keyword>
<dbReference type="RefSeq" id="WP_217639904.1">
    <property type="nucleotide sequence ID" value="NZ_FOPF01000001.1"/>
</dbReference>
<organism evidence="2 3">
    <name type="scientific">Palleronia marisminoris</name>
    <dbReference type="NCBI Taxonomy" id="315423"/>
    <lineage>
        <taxon>Bacteria</taxon>
        <taxon>Pseudomonadati</taxon>
        <taxon>Pseudomonadota</taxon>
        <taxon>Alphaproteobacteria</taxon>
        <taxon>Rhodobacterales</taxon>
        <taxon>Roseobacteraceae</taxon>
        <taxon>Palleronia</taxon>
    </lineage>
</organism>
<evidence type="ECO:0000313" key="3">
    <source>
        <dbReference type="Proteomes" id="UP000193870"/>
    </source>
</evidence>
<evidence type="ECO:0000259" key="1">
    <source>
        <dbReference type="Pfam" id="PF01408"/>
    </source>
</evidence>
<dbReference type="EC" id="1.1.1.46" evidence="2"/>